<keyword evidence="2" id="KW-0808">Transferase</keyword>
<keyword evidence="3" id="KW-1185">Reference proteome</keyword>
<evidence type="ECO:0000313" key="3">
    <source>
        <dbReference type="Proteomes" id="UP000030700"/>
    </source>
</evidence>
<dbReference type="PROSITE" id="PS51186">
    <property type="entry name" value="GNAT"/>
    <property type="match status" value="1"/>
</dbReference>
<evidence type="ECO:0000313" key="2">
    <source>
        <dbReference type="EMBL" id="GAK50091.1"/>
    </source>
</evidence>
<protein>
    <submittedName>
        <fullName evidence="2">GCN5-related N-acetyltransferase</fullName>
    </submittedName>
</protein>
<organism evidence="2">
    <name type="scientific">Candidatus Moduliflexus flocculans</name>
    <dbReference type="NCBI Taxonomy" id="1499966"/>
    <lineage>
        <taxon>Bacteria</taxon>
        <taxon>Candidatus Moduliflexota</taxon>
        <taxon>Candidatus Moduliflexia</taxon>
        <taxon>Candidatus Moduliflexales</taxon>
        <taxon>Candidatus Moduliflexaceae</taxon>
    </lineage>
</organism>
<dbReference type="SUPFAM" id="SSF55729">
    <property type="entry name" value="Acyl-CoA N-acyltransferases (Nat)"/>
    <property type="match status" value="1"/>
</dbReference>
<gene>
    <name evidence="2" type="ORF">U14_01317</name>
</gene>
<dbReference type="PANTHER" id="PTHR43415:SF3">
    <property type="entry name" value="GNAT-FAMILY ACETYLTRANSFERASE"/>
    <property type="match status" value="1"/>
</dbReference>
<proteinExistence type="predicted"/>
<dbReference type="InterPro" id="IPR016181">
    <property type="entry name" value="Acyl_CoA_acyltransferase"/>
</dbReference>
<dbReference type="Proteomes" id="UP000030700">
    <property type="component" value="Unassembled WGS sequence"/>
</dbReference>
<dbReference type="Pfam" id="PF00583">
    <property type="entry name" value="Acetyltransf_1"/>
    <property type="match status" value="1"/>
</dbReference>
<dbReference type="STRING" id="1499966.U14_01317"/>
<dbReference type="InterPro" id="IPR000182">
    <property type="entry name" value="GNAT_dom"/>
</dbReference>
<dbReference type="HOGENOM" id="CLU_013985_3_2_0"/>
<reference evidence="2" key="1">
    <citation type="journal article" date="2015" name="PeerJ">
        <title>First genomic representation of candidate bacterial phylum KSB3 points to enhanced environmental sensing as a trigger of wastewater bulking.</title>
        <authorList>
            <person name="Sekiguchi Y."/>
            <person name="Ohashi A."/>
            <person name="Parks D.H."/>
            <person name="Yamauchi T."/>
            <person name="Tyson G.W."/>
            <person name="Hugenholtz P."/>
        </authorList>
    </citation>
    <scope>NUCLEOTIDE SEQUENCE [LARGE SCALE GENOMIC DNA]</scope>
</reference>
<feature type="domain" description="N-acetyltransferase" evidence="1">
    <location>
        <begin position="11"/>
        <end position="164"/>
    </location>
</feature>
<dbReference type="AlphaFoldDB" id="A0A0S6VRX1"/>
<evidence type="ECO:0000259" key="1">
    <source>
        <dbReference type="PROSITE" id="PS51186"/>
    </source>
</evidence>
<dbReference type="EMBL" id="DF820455">
    <property type="protein sequence ID" value="GAK50091.1"/>
    <property type="molecule type" value="Genomic_DNA"/>
</dbReference>
<accession>A0A0S6VRX1</accession>
<dbReference type="CDD" id="cd04301">
    <property type="entry name" value="NAT_SF"/>
    <property type="match status" value="1"/>
</dbReference>
<dbReference type="GO" id="GO:0016747">
    <property type="term" value="F:acyltransferase activity, transferring groups other than amino-acyl groups"/>
    <property type="evidence" value="ECO:0007669"/>
    <property type="project" value="InterPro"/>
</dbReference>
<dbReference type="PANTHER" id="PTHR43415">
    <property type="entry name" value="SPERMIDINE N(1)-ACETYLTRANSFERASE"/>
    <property type="match status" value="1"/>
</dbReference>
<sequence>MNMTIARNNKICLRQITSSEIPYVIRLEQDVENAEFVGQWDEAQHEAALQNADCGHWMIETTVGSRVVGYAILRGLKNPYHSVELMRLVIAEKSQGYGRATLRLIEQVAFEQFHAHRLWLDVREKNLRAITLYQSEGFVVEGTLRECQKFGNEYSNLVLMSRLEHEWRAGQ</sequence>
<dbReference type="Gene3D" id="3.40.630.30">
    <property type="match status" value="1"/>
</dbReference>
<name>A0A0S6VRX1_9BACT</name>